<organism evidence="2 3">
    <name type="scientific">Desulfonema magnum</name>
    <dbReference type="NCBI Taxonomy" id="45655"/>
    <lineage>
        <taxon>Bacteria</taxon>
        <taxon>Pseudomonadati</taxon>
        <taxon>Thermodesulfobacteriota</taxon>
        <taxon>Desulfobacteria</taxon>
        <taxon>Desulfobacterales</taxon>
        <taxon>Desulfococcaceae</taxon>
        <taxon>Desulfonema</taxon>
    </lineage>
</organism>
<keyword evidence="1" id="KW-0812">Transmembrane</keyword>
<dbReference type="KEGG" id="dmm:dnm_061800"/>
<evidence type="ECO:0000313" key="3">
    <source>
        <dbReference type="Proteomes" id="UP000663722"/>
    </source>
</evidence>
<dbReference type="AlphaFoldDB" id="A0A975GQP8"/>
<evidence type="ECO:0000313" key="2">
    <source>
        <dbReference type="EMBL" id="QTA90119.1"/>
    </source>
</evidence>
<dbReference type="EMBL" id="CP061800">
    <property type="protein sequence ID" value="QTA90119.1"/>
    <property type="molecule type" value="Genomic_DNA"/>
</dbReference>
<protein>
    <submittedName>
        <fullName evidence="2">Uncharacterized protein</fullName>
    </submittedName>
</protein>
<sequence>MKKYSKILFYLISRFFMAVSVLIFQMQGFYKTRQSVFLVIPAKAGIHCARNRRIS</sequence>
<feature type="transmembrane region" description="Helical" evidence="1">
    <location>
        <begin position="7"/>
        <end position="26"/>
    </location>
</feature>
<reference evidence="2" key="1">
    <citation type="journal article" date="2021" name="Microb. Physiol.">
        <title>Proteogenomic Insights into the Physiology of Marine, Sulfate-Reducing, Filamentous Desulfonema limicola and Desulfonema magnum.</title>
        <authorList>
            <person name="Schnaars V."/>
            <person name="Wohlbrand L."/>
            <person name="Scheve S."/>
            <person name="Hinrichs C."/>
            <person name="Reinhardt R."/>
            <person name="Rabus R."/>
        </authorList>
    </citation>
    <scope>NUCLEOTIDE SEQUENCE</scope>
    <source>
        <strain evidence="2">4be13</strain>
    </source>
</reference>
<keyword evidence="1" id="KW-1133">Transmembrane helix</keyword>
<dbReference type="Proteomes" id="UP000663722">
    <property type="component" value="Chromosome"/>
</dbReference>
<evidence type="ECO:0000256" key="1">
    <source>
        <dbReference type="SAM" id="Phobius"/>
    </source>
</evidence>
<keyword evidence="1" id="KW-0472">Membrane</keyword>
<gene>
    <name evidence="2" type="ORF">dnm_061800</name>
</gene>
<proteinExistence type="predicted"/>
<accession>A0A975GQP8</accession>
<name>A0A975GQP8_9BACT</name>
<keyword evidence="3" id="KW-1185">Reference proteome</keyword>